<protein>
    <submittedName>
        <fullName evidence="1">Uncharacterized protein</fullName>
    </submittedName>
</protein>
<dbReference type="EMBL" id="CASHSV030000044">
    <property type="protein sequence ID" value="CAJ2644803.1"/>
    <property type="molecule type" value="Genomic_DNA"/>
</dbReference>
<gene>
    <name evidence="1" type="ORF">MILVUS5_LOCUS13764</name>
</gene>
<evidence type="ECO:0000313" key="2">
    <source>
        <dbReference type="Proteomes" id="UP001177021"/>
    </source>
</evidence>
<comment type="caution">
    <text evidence="1">The sequence shown here is derived from an EMBL/GenBank/DDBJ whole genome shotgun (WGS) entry which is preliminary data.</text>
</comment>
<sequence>MGSKWEIEKFTGKNDFGLWKVKVRAILTQQKCVEALLGISNMPNTLSNAEKSEMNDKALSVIILCLADNVLREVAKEKTAAAMWTKLDALYMTKSLAHKQCLKERLFFFRMVENKPVVEQLSEFNKIIDDLANIDVNLEDEDKAFHLLCALPKSLENLKDALLYGKEGKMGLSVLPPQAEILVPQAEITPQAEKAVPRAEIDAGRRQHADDRRQQEVQINRPRDVYWLRRAADHERNVGRKHETLFSSDGLKAHEDEVLGCNSEHEHLRLRRRGNDNLGTELKRYVSFYFTNFPYQLSNFYLRKGFEVCGMLEDVFVPKKRNRRGQPFGFVKFSNVRDVNKLLRALNKVNFGQFCVRARVASFDRYNYTAGRRREKEWPSLSKGNDRPALREDRAEEARTENLKANGGCIETMGTSVQKRAARDVDPGRGGSGESGVVRVGEVVVPLGARKENVMCDNDQGNEHVAVDDVRSVGEAIGVQLKGDTKNMFSVLARKGKPKQMSSGQTQGVGRETKLQSCDDSICSTLWGNSSHGFSYRPSMGASGGLLTLWDTAEVTVWSSESFENVLWCHGLFVRTGEEFYLANVYAPCDSRAKQVLWDSLSVKIQALGRSRVCICGDFNAVRSLDERRSAIVGYRPSDHIPFNRFIDDNTLVDLPLCGRKFTWFKGDGRSMSRLDRFLLSGEWCLTWPNCTQVARMRGLSDHCPLVLVADEENWGPRPSRMLKCWKDVPGYHLFVREKWNSFQVDGWGGFVLKEKLKWIKTALRDWHSSHTQNLPSRIESLKDRMAVLDVKGGEEVLSESELAELHRVSTEIHSLSRLNTSICWQQSRSRWLKEGEANTKYFHSVLASRRRGNAISSLQVDGTTVEGVTSIRHAVFSHFASHFKAINVERPRVDNLIFKRLEVTEVVGLTKPFSEDEVKAAVWDCDSYKSPGPDGINFGFIKDFWAEMQGDIMRFISEFHRNGRLTKGLNATFIALIPKVDSPQRLNDFRPISLVGSLYKILAKVLANRLRVVMGSVISASQTAFVKDRQILDGILVANEVVDEARKSKKELLLFKVDFEKAYDSVDWGYLDDVMGRMGFPTLWRKWIKECVCTATASVLVHGSPTDEFPLERGLRQGDPLSPFLFLLAAEGLHVLMEAMVERNMFMGYSVGELAQVSVSHLQFADDTLLMGTKSWANVRALRAVLVLFESLSGLRVNFHKSMLVGVNIPDSWLGEAASALCCRVGKIPFLYLGLPIGGDLRRLCFWEPVLDRLKNRLSGWRSRFLSIGGRLVLLKSVLTSLPVYALSFFKAPSGRYGVERGRLCEGGARGSTWWRELARIRDGGGEVGRGWFREYVLRQVGDGSDTFFWTDPWVDGTSLRDRYGRLFDLAENKSATVAEMFMRGWGAGGEAWEWRRQLRAWEEEMLGECQAFLLTISLQDHVSDRWQWRADLEDGYTVRSAYQLLTTQDAVTLDAASGLIWHRQVPLKVSICAWRLLRDRLPTKANLVTRGILSTEAHLCTSGCGEVESAQHLFLSCSFFGPLWSLVSSWIGSSVVTAQTLSDHFVRFTDSAGGSRARRSFMQLIWLACVWVVYCVDIRQAAWFSAVPWVVMAIMNYLAGFWSDMMIQSGTSVTLTRKIMQLNIGGLRQHVGPIDKYCYIVSNDRCKLKKCRQERKKSCPVVRTEMLPVPRPGQVLGLVGTIGIGKSTALKVLAGKLKPNLGRFTNPLDWQEILTYFRGSELQSYFTRILEDDLKALCAQSSVVVGMKGAS</sequence>
<accession>A0ACB0JLE8</accession>
<proteinExistence type="predicted"/>
<evidence type="ECO:0000313" key="1">
    <source>
        <dbReference type="EMBL" id="CAJ2644803.1"/>
    </source>
</evidence>
<dbReference type="Proteomes" id="UP001177021">
    <property type="component" value="Unassembled WGS sequence"/>
</dbReference>
<reference evidence="1" key="1">
    <citation type="submission" date="2023-10" db="EMBL/GenBank/DDBJ databases">
        <authorList>
            <person name="Rodriguez Cubillos JULIANA M."/>
            <person name="De Vega J."/>
        </authorList>
    </citation>
    <scope>NUCLEOTIDE SEQUENCE</scope>
</reference>
<organism evidence="1 2">
    <name type="scientific">Trifolium pratense</name>
    <name type="common">Red clover</name>
    <dbReference type="NCBI Taxonomy" id="57577"/>
    <lineage>
        <taxon>Eukaryota</taxon>
        <taxon>Viridiplantae</taxon>
        <taxon>Streptophyta</taxon>
        <taxon>Embryophyta</taxon>
        <taxon>Tracheophyta</taxon>
        <taxon>Spermatophyta</taxon>
        <taxon>Magnoliopsida</taxon>
        <taxon>eudicotyledons</taxon>
        <taxon>Gunneridae</taxon>
        <taxon>Pentapetalae</taxon>
        <taxon>rosids</taxon>
        <taxon>fabids</taxon>
        <taxon>Fabales</taxon>
        <taxon>Fabaceae</taxon>
        <taxon>Papilionoideae</taxon>
        <taxon>50 kb inversion clade</taxon>
        <taxon>NPAAA clade</taxon>
        <taxon>Hologalegina</taxon>
        <taxon>IRL clade</taxon>
        <taxon>Trifolieae</taxon>
        <taxon>Trifolium</taxon>
    </lineage>
</organism>
<keyword evidence="2" id="KW-1185">Reference proteome</keyword>
<name>A0ACB0JLE8_TRIPR</name>